<comment type="caution">
    <text evidence="3">The sequence shown here is derived from an EMBL/GenBank/DDBJ whole genome shotgun (WGS) entry which is preliminary data.</text>
</comment>
<reference evidence="3 4" key="1">
    <citation type="submission" date="2019-05" db="EMBL/GenBank/DDBJ databases">
        <title>Psychrobacillus vulpis sp. nov., a new species isolated from feces of a red fox that inhabits in The Tablas de Daimiel Natural Park, Albacete, Spain.</title>
        <authorList>
            <person name="Rodriguez M."/>
            <person name="Reina J.C."/>
            <person name="Bejar V."/>
            <person name="Llamas I."/>
        </authorList>
    </citation>
    <scope>NUCLEOTIDE SEQUENCE [LARGE SCALE GENOMIC DNA]</scope>
    <source>
        <strain evidence="3 4">NHI-2</strain>
    </source>
</reference>
<dbReference type="InterPro" id="IPR036291">
    <property type="entry name" value="NAD(P)-bd_dom_sf"/>
</dbReference>
<dbReference type="CDD" id="cd05233">
    <property type="entry name" value="SDR_c"/>
    <property type="match status" value="1"/>
</dbReference>
<dbReference type="PROSITE" id="PS00061">
    <property type="entry name" value="ADH_SHORT"/>
    <property type="match status" value="1"/>
</dbReference>
<sequence>MRLKEKVTIITGGSQGIGEATAKKLGEHGSKIVIADIDKETGLKTVRDLQAQGIEAIFWKTDVSNEQDVQDLMHVTVEQFGGVDALVNNAAATIRKSVQDTSLEEWQKVINVNLTGAFLCSKYAIPKMEKRGGGAIVNMASWHAYRTITRFAAYAASKGGMTALTRQMSLDCGPLNIRVNAVCPSTVDTPMLYETFKSLPDPEDAFQQTLDYQPLGRIATGEDIANACLFLISDESNYISGHSLMVDGGTFNKVARPLMFD</sequence>
<evidence type="ECO:0000256" key="2">
    <source>
        <dbReference type="ARBA" id="ARBA00023002"/>
    </source>
</evidence>
<dbReference type="InterPro" id="IPR020904">
    <property type="entry name" value="Sc_DH/Rdtase_CS"/>
</dbReference>
<gene>
    <name evidence="3" type="ORF">FG383_12120</name>
</gene>
<evidence type="ECO:0000256" key="1">
    <source>
        <dbReference type="ARBA" id="ARBA00006484"/>
    </source>
</evidence>
<protein>
    <submittedName>
        <fullName evidence="3">SDR family oxidoreductase</fullName>
    </submittedName>
</protein>
<dbReference type="PANTHER" id="PTHR24321:SF8">
    <property type="entry name" value="ESTRADIOL 17-BETA-DEHYDROGENASE 8-RELATED"/>
    <property type="match status" value="1"/>
</dbReference>
<dbReference type="OrthoDB" id="9803333at2"/>
<name>A0A544T8I4_9BACI</name>
<evidence type="ECO:0000313" key="3">
    <source>
        <dbReference type="EMBL" id="TQR13771.1"/>
    </source>
</evidence>
<dbReference type="Gene3D" id="3.40.50.720">
    <property type="entry name" value="NAD(P)-binding Rossmann-like Domain"/>
    <property type="match status" value="1"/>
</dbReference>
<proteinExistence type="inferred from homology"/>
<dbReference type="PRINTS" id="PR00080">
    <property type="entry name" value="SDRFAMILY"/>
</dbReference>
<comment type="similarity">
    <text evidence="1">Belongs to the short-chain dehydrogenases/reductases (SDR) family.</text>
</comment>
<accession>A0A544T8I4</accession>
<dbReference type="SUPFAM" id="SSF51735">
    <property type="entry name" value="NAD(P)-binding Rossmann-fold domains"/>
    <property type="match status" value="1"/>
</dbReference>
<dbReference type="PANTHER" id="PTHR24321">
    <property type="entry name" value="DEHYDROGENASES, SHORT CHAIN"/>
    <property type="match status" value="1"/>
</dbReference>
<dbReference type="Pfam" id="PF13561">
    <property type="entry name" value="adh_short_C2"/>
    <property type="match status" value="1"/>
</dbReference>
<keyword evidence="2" id="KW-0560">Oxidoreductase</keyword>
<dbReference type="GO" id="GO:0016491">
    <property type="term" value="F:oxidoreductase activity"/>
    <property type="evidence" value="ECO:0007669"/>
    <property type="project" value="UniProtKB-KW"/>
</dbReference>
<dbReference type="InterPro" id="IPR002347">
    <property type="entry name" value="SDR_fam"/>
</dbReference>
<dbReference type="FunFam" id="3.40.50.720:FF:000084">
    <property type="entry name" value="Short-chain dehydrogenase reductase"/>
    <property type="match status" value="1"/>
</dbReference>
<keyword evidence="4" id="KW-1185">Reference proteome</keyword>
<organism evidence="3 4">
    <name type="scientific">Psychrobacillus soli</name>
    <dbReference type="NCBI Taxonomy" id="1543965"/>
    <lineage>
        <taxon>Bacteria</taxon>
        <taxon>Bacillati</taxon>
        <taxon>Bacillota</taxon>
        <taxon>Bacilli</taxon>
        <taxon>Bacillales</taxon>
        <taxon>Bacillaceae</taxon>
        <taxon>Psychrobacillus</taxon>
    </lineage>
</organism>
<dbReference type="Proteomes" id="UP000318937">
    <property type="component" value="Unassembled WGS sequence"/>
</dbReference>
<dbReference type="PRINTS" id="PR00081">
    <property type="entry name" value="GDHRDH"/>
</dbReference>
<dbReference type="NCBIfam" id="NF005559">
    <property type="entry name" value="PRK07231.1"/>
    <property type="match status" value="1"/>
</dbReference>
<dbReference type="GO" id="GO:0008206">
    <property type="term" value="P:bile acid metabolic process"/>
    <property type="evidence" value="ECO:0007669"/>
    <property type="project" value="UniProtKB-ARBA"/>
</dbReference>
<evidence type="ECO:0000313" key="4">
    <source>
        <dbReference type="Proteomes" id="UP000318937"/>
    </source>
</evidence>
<dbReference type="AlphaFoldDB" id="A0A544T8I4"/>
<dbReference type="EMBL" id="VDGG01000023">
    <property type="protein sequence ID" value="TQR13771.1"/>
    <property type="molecule type" value="Genomic_DNA"/>
</dbReference>